<name>A0ABT3ZVA3_9BACT</name>
<dbReference type="SMART" id="SM00822">
    <property type="entry name" value="PKS_KR"/>
    <property type="match status" value="1"/>
</dbReference>
<organism evidence="5 6">
    <name type="scientific">Archangium lansingense</name>
    <dbReference type="NCBI Taxonomy" id="2995310"/>
    <lineage>
        <taxon>Bacteria</taxon>
        <taxon>Pseudomonadati</taxon>
        <taxon>Myxococcota</taxon>
        <taxon>Myxococcia</taxon>
        <taxon>Myxococcales</taxon>
        <taxon>Cystobacterineae</taxon>
        <taxon>Archangiaceae</taxon>
        <taxon>Archangium</taxon>
    </lineage>
</organism>
<dbReference type="Gene3D" id="3.40.50.720">
    <property type="entry name" value="NAD(P)-binding Rossmann-like Domain"/>
    <property type="match status" value="1"/>
</dbReference>
<gene>
    <name evidence="5" type="ORF">OV287_00815</name>
</gene>
<accession>A0ABT3ZVA3</accession>
<dbReference type="PRINTS" id="PR00080">
    <property type="entry name" value="SDRFAMILY"/>
</dbReference>
<keyword evidence="2" id="KW-0560">Oxidoreductase</keyword>
<dbReference type="RefSeq" id="WP_267532030.1">
    <property type="nucleotide sequence ID" value="NZ_JAPNKA010000001.1"/>
</dbReference>
<dbReference type="PANTHER" id="PTHR44196:SF1">
    <property type="entry name" value="DEHYDROGENASE_REDUCTASE SDR FAMILY MEMBER 7B"/>
    <property type="match status" value="1"/>
</dbReference>
<dbReference type="SUPFAM" id="SSF51735">
    <property type="entry name" value="NAD(P)-binding Rossmann-fold domains"/>
    <property type="match status" value="1"/>
</dbReference>
<dbReference type="PRINTS" id="PR00081">
    <property type="entry name" value="GDHRDH"/>
</dbReference>
<sequence>MRLPERPRAVITGAGSGLGRALCLELARRRARLVVSDLDEVAAQETARKVEQQGGEAHVVRCDVAKPEQVEALARESEAAFGGVDLVVNNAGVLSAGEVGKLPLADWKRVLDVNLWGVIHGCHYFVPLLRQQGRGHILNIASAAGLISTPYMAAYNASKAAVVALSETLLAELKPAGIGVTVACPTFFRTNIAASAHIIENKDGQRLKGLASKLVDEASVSADTVAHACVRAVEHDRLYVLPMADGRWAWRLKRLAPGLFARGSIRIQERVIEHLTKKL</sequence>
<dbReference type="CDD" id="cd05233">
    <property type="entry name" value="SDR_c"/>
    <property type="match status" value="1"/>
</dbReference>
<evidence type="ECO:0000313" key="6">
    <source>
        <dbReference type="Proteomes" id="UP001207654"/>
    </source>
</evidence>
<dbReference type="InterPro" id="IPR002347">
    <property type="entry name" value="SDR_fam"/>
</dbReference>
<dbReference type="InterPro" id="IPR057326">
    <property type="entry name" value="KR_dom"/>
</dbReference>
<protein>
    <submittedName>
        <fullName evidence="5">SDR family NAD(P)-dependent oxidoreductase</fullName>
    </submittedName>
</protein>
<dbReference type="InterPro" id="IPR036291">
    <property type="entry name" value="NAD(P)-bd_dom_sf"/>
</dbReference>
<reference evidence="5 6" key="1">
    <citation type="submission" date="2022-11" db="EMBL/GenBank/DDBJ databases">
        <title>Minimal conservation of predation-associated metabolite biosynthetic gene clusters underscores biosynthetic potential of Myxococcota including descriptions for ten novel species: Archangium lansinium sp. nov., Myxococcus landrumus sp. nov., Nannocystis bai.</title>
        <authorList>
            <person name="Ahearne A."/>
            <person name="Stevens C."/>
            <person name="Phillips K."/>
        </authorList>
    </citation>
    <scope>NUCLEOTIDE SEQUENCE [LARGE SCALE GENOMIC DNA]</scope>
    <source>
        <strain evidence="5 6">MIWBW</strain>
    </source>
</reference>
<dbReference type="Proteomes" id="UP001207654">
    <property type="component" value="Unassembled WGS sequence"/>
</dbReference>
<dbReference type="PANTHER" id="PTHR44196">
    <property type="entry name" value="DEHYDROGENASE/REDUCTASE SDR FAMILY MEMBER 7B"/>
    <property type="match status" value="1"/>
</dbReference>
<feature type="domain" description="Ketoreductase" evidence="4">
    <location>
        <begin position="9"/>
        <end position="186"/>
    </location>
</feature>
<keyword evidence="6" id="KW-1185">Reference proteome</keyword>
<proteinExistence type="inferred from homology"/>
<evidence type="ECO:0000259" key="4">
    <source>
        <dbReference type="SMART" id="SM00822"/>
    </source>
</evidence>
<dbReference type="EMBL" id="JAPNKA010000001">
    <property type="protein sequence ID" value="MCY1073011.1"/>
    <property type="molecule type" value="Genomic_DNA"/>
</dbReference>
<dbReference type="Pfam" id="PF00106">
    <property type="entry name" value="adh_short"/>
    <property type="match status" value="1"/>
</dbReference>
<evidence type="ECO:0000256" key="3">
    <source>
        <dbReference type="RuleBase" id="RU000363"/>
    </source>
</evidence>
<comment type="caution">
    <text evidence="5">The sequence shown here is derived from an EMBL/GenBank/DDBJ whole genome shotgun (WGS) entry which is preliminary data.</text>
</comment>
<evidence type="ECO:0000256" key="1">
    <source>
        <dbReference type="ARBA" id="ARBA00006484"/>
    </source>
</evidence>
<evidence type="ECO:0000313" key="5">
    <source>
        <dbReference type="EMBL" id="MCY1073011.1"/>
    </source>
</evidence>
<comment type="similarity">
    <text evidence="1 3">Belongs to the short-chain dehydrogenases/reductases (SDR) family.</text>
</comment>
<evidence type="ECO:0000256" key="2">
    <source>
        <dbReference type="ARBA" id="ARBA00023002"/>
    </source>
</evidence>